<evidence type="ECO:0000313" key="2">
    <source>
        <dbReference type="Proteomes" id="UP001163321"/>
    </source>
</evidence>
<reference evidence="1 2" key="1">
    <citation type="journal article" date="2022" name="bioRxiv">
        <title>The genome of the oomycete Peronosclerospora sorghi, a cosmopolitan pathogen of maize and sorghum, is inflated with dispersed pseudogenes.</title>
        <authorList>
            <person name="Fletcher K."/>
            <person name="Martin F."/>
            <person name="Isakeit T."/>
            <person name="Cavanaugh K."/>
            <person name="Magill C."/>
            <person name="Michelmore R."/>
        </authorList>
    </citation>
    <scope>NUCLEOTIDE SEQUENCE [LARGE SCALE GENOMIC DNA]</scope>
    <source>
        <strain evidence="1">P6</strain>
    </source>
</reference>
<dbReference type="EMBL" id="CM047590">
    <property type="protein sequence ID" value="KAI9919535.1"/>
    <property type="molecule type" value="Genomic_DNA"/>
</dbReference>
<proteinExistence type="predicted"/>
<gene>
    <name evidence="1" type="ORF">PsorP6_017647</name>
</gene>
<protein>
    <submittedName>
        <fullName evidence="1">Uncharacterized protein</fullName>
    </submittedName>
</protein>
<organism evidence="1 2">
    <name type="scientific">Peronosclerospora sorghi</name>
    <dbReference type="NCBI Taxonomy" id="230839"/>
    <lineage>
        <taxon>Eukaryota</taxon>
        <taxon>Sar</taxon>
        <taxon>Stramenopiles</taxon>
        <taxon>Oomycota</taxon>
        <taxon>Peronosporomycetes</taxon>
        <taxon>Peronosporales</taxon>
        <taxon>Peronosporaceae</taxon>
        <taxon>Peronosclerospora</taxon>
    </lineage>
</organism>
<name>A0ACC0WND7_9STRA</name>
<keyword evidence="2" id="KW-1185">Reference proteome</keyword>
<comment type="caution">
    <text evidence="1">The sequence shown here is derived from an EMBL/GenBank/DDBJ whole genome shotgun (WGS) entry which is preliminary data.</text>
</comment>
<dbReference type="Proteomes" id="UP001163321">
    <property type="component" value="Chromosome 11"/>
</dbReference>
<accession>A0ACC0WND7</accession>
<sequence length="152" mass="17265">MQASRLCYIAMWFSTFYGSLQLSSVAKNTEEKLQLWEFLSMVYSYAIHDTSCDANVWVDLFSRWGSSMQQICAIRQIPLKHTPILKPEFVWPTVEEVHVAQADATVSSLVNLEFDCDGLFHHSNGALWITADASSLQLVEILYPPRCSDIGR</sequence>
<evidence type="ECO:0000313" key="1">
    <source>
        <dbReference type="EMBL" id="KAI9919535.1"/>
    </source>
</evidence>